<keyword evidence="6 12" id="KW-0378">Hydrolase</keyword>
<feature type="chain" id="PRO_5020886403" description="Aminopeptidase" evidence="13">
    <location>
        <begin position="23"/>
        <end position="893"/>
    </location>
</feature>
<organism evidence="17 18">
    <name type="scientific">Pseudoxanthomonas winnipegensis</name>
    <dbReference type="NCBI Taxonomy" id="2480810"/>
    <lineage>
        <taxon>Bacteria</taxon>
        <taxon>Pseudomonadati</taxon>
        <taxon>Pseudomonadota</taxon>
        <taxon>Gammaproteobacteria</taxon>
        <taxon>Lysobacterales</taxon>
        <taxon>Lysobacteraceae</taxon>
        <taxon>Pseudoxanthomonas</taxon>
    </lineage>
</organism>
<feature type="binding site" evidence="10">
    <location>
        <position position="335"/>
    </location>
    <ligand>
        <name>Zn(2+)</name>
        <dbReference type="ChEBI" id="CHEBI:29105"/>
        <note>catalytic</note>
    </ligand>
</feature>
<accession>A0A4Q8L842</accession>
<evidence type="ECO:0000256" key="1">
    <source>
        <dbReference type="ARBA" id="ARBA00000098"/>
    </source>
</evidence>
<comment type="similarity">
    <text evidence="2 12">Belongs to the peptidase M1 family.</text>
</comment>
<comment type="cofactor">
    <cofactor evidence="10 12">
        <name>Zn(2+)</name>
        <dbReference type="ChEBI" id="CHEBI:29105"/>
    </cofactor>
    <text evidence="10 12">Binds 1 zinc ion per subunit.</text>
</comment>
<dbReference type="CDD" id="cd09601">
    <property type="entry name" value="M1_APN-Q_like"/>
    <property type="match status" value="1"/>
</dbReference>
<keyword evidence="8 12" id="KW-0482">Metalloprotease</keyword>
<dbReference type="GO" id="GO:0016285">
    <property type="term" value="F:alanyl aminopeptidase activity"/>
    <property type="evidence" value="ECO:0007669"/>
    <property type="project" value="UniProtKB-EC"/>
</dbReference>
<dbReference type="Gene3D" id="2.60.40.1910">
    <property type="match status" value="1"/>
</dbReference>
<protein>
    <recommendedName>
        <fullName evidence="12">Aminopeptidase</fullName>
        <ecNumber evidence="12">3.4.11.-</ecNumber>
    </recommendedName>
</protein>
<evidence type="ECO:0000256" key="9">
    <source>
        <dbReference type="PIRSR" id="PIRSR634016-1"/>
    </source>
</evidence>
<dbReference type="EC" id="3.4.11.-" evidence="12"/>
<name>A0A4Q8L842_9GAMM</name>
<dbReference type="PRINTS" id="PR00756">
    <property type="entry name" value="ALADIPTASE"/>
</dbReference>
<keyword evidence="4 12" id="KW-0645">Protease</keyword>
<evidence type="ECO:0000256" key="11">
    <source>
        <dbReference type="PIRSR" id="PIRSR634016-4"/>
    </source>
</evidence>
<dbReference type="GO" id="GO:0008270">
    <property type="term" value="F:zinc ion binding"/>
    <property type="evidence" value="ECO:0007669"/>
    <property type="project" value="UniProtKB-UniRule"/>
</dbReference>
<dbReference type="FunFam" id="1.10.390.10:FF:000006">
    <property type="entry name" value="Puromycin-sensitive aminopeptidase"/>
    <property type="match status" value="1"/>
</dbReference>
<dbReference type="Gene3D" id="2.60.40.1730">
    <property type="entry name" value="tricorn interacting facor f3 domain"/>
    <property type="match status" value="1"/>
</dbReference>
<evidence type="ECO:0000256" key="4">
    <source>
        <dbReference type="ARBA" id="ARBA00022670"/>
    </source>
</evidence>
<dbReference type="GO" id="GO:0005615">
    <property type="term" value="C:extracellular space"/>
    <property type="evidence" value="ECO:0007669"/>
    <property type="project" value="TreeGrafter"/>
</dbReference>
<comment type="caution">
    <text evidence="17">The sequence shown here is derived from an EMBL/GenBank/DDBJ whole genome shotgun (WGS) entry which is preliminary data.</text>
</comment>
<feature type="binding site" evidence="10">
    <location>
        <position position="354"/>
    </location>
    <ligand>
        <name>Zn(2+)</name>
        <dbReference type="ChEBI" id="CHEBI:29105"/>
        <note>catalytic</note>
    </ligand>
</feature>
<feature type="domain" description="Peptidase M1 membrane alanine aminopeptidase" evidence="14">
    <location>
        <begin position="261"/>
        <end position="465"/>
    </location>
</feature>
<feature type="active site" description="Proton acceptor" evidence="9">
    <location>
        <position position="332"/>
    </location>
</feature>
<dbReference type="InterPro" id="IPR014782">
    <property type="entry name" value="Peptidase_M1_dom"/>
</dbReference>
<feature type="binding site" evidence="10">
    <location>
        <position position="331"/>
    </location>
    <ligand>
        <name>Zn(2+)</name>
        <dbReference type="ChEBI" id="CHEBI:29105"/>
        <note>catalytic</note>
    </ligand>
</feature>
<feature type="site" description="Transition state stabilizer" evidence="11">
    <location>
        <position position="416"/>
    </location>
</feature>
<evidence type="ECO:0000256" key="13">
    <source>
        <dbReference type="SAM" id="SignalP"/>
    </source>
</evidence>
<dbReference type="Pfam" id="PF11838">
    <property type="entry name" value="ERAP1_C"/>
    <property type="match status" value="1"/>
</dbReference>
<dbReference type="InterPro" id="IPR042097">
    <property type="entry name" value="Aminopeptidase_N-like_N_sf"/>
</dbReference>
<dbReference type="RefSeq" id="WP_130551709.1">
    <property type="nucleotide sequence ID" value="NZ_SHMC01000004.1"/>
</dbReference>
<evidence type="ECO:0000259" key="16">
    <source>
        <dbReference type="Pfam" id="PF17900"/>
    </source>
</evidence>
<dbReference type="SUPFAM" id="SSF63737">
    <property type="entry name" value="Leukotriene A4 hydrolase N-terminal domain"/>
    <property type="match status" value="1"/>
</dbReference>
<feature type="domain" description="ERAP1-like C-terminal" evidence="15">
    <location>
        <begin position="557"/>
        <end position="877"/>
    </location>
</feature>
<dbReference type="Pfam" id="PF01433">
    <property type="entry name" value="Peptidase_M1"/>
    <property type="match status" value="1"/>
</dbReference>
<dbReference type="Gene3D" id="1.25.50.20">
    <property type="match status" value="1"/>
</dbReference>
<evidence type="ECO:0000256" key="7">
    <source>
        <dbReference type="ARBA" id="ARBA00022833"/>
    </source>
</evidence>
<dbReference type="GO" id="GO:0005737">
    <property type="term" value="C:cytoplasm"/>
    <property type="evidence" value="ECO:0007669"/>
    <property type="project" value="TreeGrafter"/>
</dbReference>
<evidence type="ECO:0000256" key="8">
    <source>
        <dbReference type="ARBA" id="ARBA00023049"/>
    </source>
</evidence>
<evidence type="ECO:0000256" key="6">
    <source>
        <dbReference type="ARBA" id="ARBA00022801"/>
    </source>
</evidence>
<feature type="domain" description="Aminopeptidase N-like N-terminal" evidence="16">
    <location>
        <begin position="37"/>
        <end position="218"/>
    </location>
</feature>
<comment type="catalytic activity">
    <reaction evidence="1">
        <text>Release of an N-terminal amino acid, Xaa-|-Yaa- from a peptide, amide or arylamide. Xaa is preferably Ala, but may be most amino acids including Pro (slow action). When a terminal hydrophobic residue is followed by a prolyl residue, the two may be released as an intact Xaa-Pro dipeptide.</text>
        <dbReference type="EC" id="3.4.11.2"/>
    </reaction>
</comment>
<dbReference type="Proteomes" id="UP000292627">
    <property type="component" value="Unassembled WGS sequence"/>
</dbReference>
<gene>
    <name evidence="17" type="ORF">EA660_11570</name>
</gene>
<evidence type="ECO:0000256" key="2">
    <source>
        <dbReference type="ARBA" id="ARBA00010136"/>
    </source>
</evidence>
<feature type="signal peptide" evidence="13">
    <location>
        <begin position="1"/>
        <end position="22"/>
    </location>
</feature>
<dbReference type="InterPro" id="IPR027268">
    <property type="entry name" value="Peptidase_M4/M1_CTD_sf"/>
</dbReference>
<dbReference type="EMBL" id="SHMC01000004">
    <property type="protein sequence ID" value="TAA24370.1"/>
    <property type="molecule type" value="Genomic_DNA"/>
</dbReference>
<dbReference type="PANTHER" id="PTHR11533">
    <property type="entry name" value="PROTEASE M1 ZINC METALLOPROTEASE"/>
    <property type="match status" value="1"/>
</dbReference>
<dbReference type="PANTHER" id="PTHR11533:SF174">
    <property type="entry name" value="PUROMYCIN-SENSITIVE AMINOPEPTIDASE-RELATED"/>
    <property type="match status" value="1"/>
</dbReference>
<evidence type="ECO:0000313" key="18">
    <source>
        <dbReference type="Proteomes" id="UP000292627"/>
    </source>
</evidence>
<dbReference type="OrthoDB" id="100605at2"/>
<evidence type="ECO:0000313" key="17">
    <source>
        <dbReference type="EMBL" id="TAA24370.1"/>
    </source>
</evidence>
<keyword evidence="7 10" id="KW-0862">Zinc</keyword>
<reference evidence="17 18" key="1">
    <citation type="submission" date="2019-02" db="EMBL/GenBank/DDBJ databases">
        <title>WGS of Pseudoxanthomonas species novum from clinical isolates.</title>
        <authorList>
            <person name="Bernier A.-M."/>
            <person name="Bernard K."/>
            <person name="Vachon A."/>
        </authorList>
    </citation>
    <scope>NUCLEOTIDE SEQUENCE [LARGE SCALE GENOMIC DNA]</scope>
    <source>
        <strain evidence="17 18">NML171200</strain>
    </source>
</reference>
<proteinExistence type="inferred from homology"/>
<dbReference type="PROSITE" id="PS51257">
    <property type="entry name" value="PROKAR_LIPOPROTEIN"/>
    <property type="match status" value="1"/>
</dbReference>
<dbReference type="GO" id="GO:0042277">
    <property type="term" value="F:peptide binding"/>
    <property type="evidence" value="ECO:0007669"/>
    <property type="project" value="TreeGrafter"/>
</dbReference>
<keyword evidence="3 12" id="KW-0031">Aminopeptidase</keyword>
<dbReference type="InterPro" id="IPR034016">
    <property type="entry name" value="M1_APN-typ"/>
</dbReference>
<dbReference type="SUPFAM" id="SSF55486">
    <property type="entry name" value="Metalloproteases ('zincins'), catalytic domain"/>
    <property type="match status" value="1"/>
</dbReference>
<dbReference type="Pfam" id="PF17900">
    <property type="entry name" value="Peptidase_M1_N"/>
    <property type="match status" value="1"/>
</dbReference>
<dbReference type="InterPro" id="IPR001930">
    <property type="entry name" value="Peptidase_M1"/>
</dbReference>
<dbReference type="GO" id="GO:0006508">
    <property type="term" value="P:proteolysis"/>
    <property type="evidence" value="ECO:0007669"/>
    <property type="project" value="UniProtKB-KW"/>
</dbReference>
<evidence type="ECO:0000256" key="10">
    <source>
        <dbReference type="PIRSR" id="PIRSR634016-3"/>
    </source>
</evidence>
<dbReference type="GO" id="GO:0070006">
    <property type="term" value="F:metalloaminopeptidase activity"/>
    <property type="evidence" value="ECO:0007669"/>
    <property type="project" value="TreeGrafter"/>
</dbReference>
<dbReference type="InterPro" id="IPR045357">
    <property type="entry name" value="Aminopeptidase_N-like_N"/>
</dbReference>
<dbReference type="InterPro" id="IPR050344">
    <property type="entry name" value="Peptidase_M1_aminopeptidases"/>
</dbReference>
<keyword evidence="5 10" id="KW-0479">Metal-binding</keyword>
<dbReference type="Gene3D" id="1.10.390.10">
    <property type="entry name" value="Neutral Protease Domain 2"/>
    <property type="match status" value="1"/>
</dbReference>
<evidence type="ECO:0000259" key="15">
    <source>
        <dbReference type="Pfam" id="PF11838"/>
    </source>
</evidence>
<evidence type="ECO:0000256" key="5">
    <source>
        <dbReference type="ARBA" id="ARBA00022723"/>
    </source>
</evidence>
<dbReference type="AlphaFoldDB" id="A0A4Q8L842"/>
<sequence length="893" mass="95651">MRRLTRSVLALALASACCGASAADEAVPTGRLPTWAQPQSYALDLKIDPAQDSFSGTTTIKVKLTQASDHLWIDGKELKVGKVTVTGADGKAAAARYTVADAQAGVARIDFGKTLQPQELSLSIVYTAPFNQALEGLYKVTYEGKPYAMTQMEPISARFAFPSFDEPAFKTPYDIKLTIPADLQGVANTAQVQEAPTTTSKRWKTLTFARTLPLPTYLVAFAVGPWDIVDGPGITATPQRAGTLPLRGVAPNGKGPRMKIALDSTPVIIHTLEDYYDFGYPFDKLDQLAAPDFSAGAMENAGLVTYRDYLLLLDKDSATGYKRSSFNVIAHELAHQWTGDTVTMSWWNDLWLNESFATWMQQKVTMKVHPEYRADLDRVQGAQGAMSGDALVATRKMRQEITGNGDIENAFDGITYQKGAAVLGMFEAYVGEDTFRSGMRQYIQRHKFGNATADDLVSAIATAAGKGPEFTAAFNSFLDQPGVPYVHTEVTDAKGQVVLKLTQRRYLPLGSTGDSAKTWGVPVCVRYQTSAGSDKACTLLSAASGTLALPGAKKGGWVMPNAGAAGYYRIGLDAKALKTLTADVAQLTDAEQLAYGDGVSAAFDLGELDPAQLLAALKPLTASKVSEVATVPTEHVGWLYGRLAKTDAQRAALTKWAEDAYLPRMQQLGYVRKDGEEGSDALERAELAGFLALTMKVPAARAELLKQGDAVLAGGKTLAFDQANPDLLATALAVSVQEHGASAVDQLMAALPGVIDPAHRNAMLSALSRTEDPALAAKVRSFGLGKDVKVGEMRYLLTAGKHATVADRDTQWTWFTQNYEAIHARVGAFAGGSLPRLASAGACTPAESDRLQAFFEPRLKDLPGAIRGLQQARESIALCAALTAKQDPATLVK</sequence>
<dbReference type="GO" id="GO:0043171">
    <property type="term" value="P:peptide catabolic process"/>
    <property type="evidence" value="ECO:0007669"/>
    <property type="project" value="TreeGrafter"/>
</dbReference>
<evidence type="ECO:0000256" key="12">
    <source>
        <dbReference type="RuleBase" id="RU364040"/>
    </source>
</evidence>
<dbReference type="InterPro" id="IPR024571">
    <property type="entry name" value="ERAP1-like_C_dom"/>
</dbReference>
<dbReference type="GO" id="GO:0016020">
    <property type="term" value="C:membrane"/>
    <property type="evidence" value="ECO:0007669"/>
    <property type="project" value="TreeGrafter"/>
</dbReference>
<evidence type="ECO:0000256" key="3">
    <source>
        <dbReference type="ARBA" id="ARBA00022438"/>
    </source>
</evidence>
<keyword evidence="13" id="KW-0732">Signal</keyword>
<evidence type="ECO:0000259" key="14">
    <source>
        <dbReference type="Pfam" id="PF01433"/>
    </source>
</evidence>